<dbReference type="AlphaFoldDB" id="E4RNC4"/>
<protein>
    <submittedName>
        <fullName evidence="2">Uncharacterized protein</fullName>
    </submittedName>
</protein>
<keyword evidence="1" id="KW-0472">Membrane</keyword>
<dbReference type="STRING" id="656519.Halsa_0101"/>
<keyword evidence="1" id="KW-0812">Transmembrane</keyword>
<organism evidence="2 3">
    <name type="scientific">Halanaerobium hydrogeniformans</name>
    <name type="common">Halanaerobium sp. (strain sapolanicus)</name>
    <dbReference type="NCBI Taxonomy" id="656519"/>
    <lineage>
        <taxon>Bacteria</taxon>
        <taxon>Bacillati</taxon>
        <taxon>Bacillota</taxon>
        <taxon>Clostridia</taxon>
        <taxon>Halanaerobiales</taxon>
        <taxon>Halanaerobiaceae</taxon>
        <taxon>Halanaerobium</taxon>
    </lineage>
</organism>
<keyword evidence="1" id="KW-1133">Transmembrane helix</keyword>
<gene>
    <name evidence="2" type="ordered locus">Halsa_0101</name>
</gene>
<evidence type="ECO:0000256" key="1">
    <source>
        <dbReference type="SAM" id="Phobius"/>
    </source>
</evidence>
<dbReference type="KEGG" id="has:Halsa_0101"/>
<reference evidence="2 3" key="2">
    <citation type="journal article" date="2011" name="J. Bacteriol.">
        <title>Complete Genome Sequence of the Haloalkaliphilic, Hydrogen Producing Halanaerobium hydrogenoformans.</title>
        <authorList>
            <person name="Brown S.D."/>
            <person name="Begemann M.B."/>
            <person name="Mormile M.R."/>
            <person name="Wall J.D."/>
            <person name="Han C.S."/>
            <person name="Goodwin L.A."/>
            <person name="Pitluck S."/>
            <person name="Land M.L."/>
            <person name="Hauser L.J."/>
            <person name="Elias D.A."/>
        </authorList>
    </citation>
    <scope>NUCLEOTIDE SEQUENCE [LARGE SCALE GENOMIC DNA]</scope>
    <source>
        <strain evidence="3">sapolanicus</strain>
    </source>
</reference>
<proteinExistence type="predicted"/>
<dbReference type="InterPro" id="IPR038690">
    <property type="entry name" value="NusG_2_sf"/>
</dbReference>
<evidence type="ECO:0000313" key="3">
    <source>
        <dbReference type="Proteomes" id="UP000007434"/>
    </source>
</evidence>
<dbReference type="eggNOG" id="COG5341">
    <property type="taxonomic scope" value="Bacteria"/>
</dbReference>
<name>E4RNC4_HALHG</name>
<dbReference type="OrthoDB" id="47603at2"/>
<keyword evidence="3" id="KW-1185">Reference proteome</keyword>
<evidence type="ECO:0000313" key="2">
    <source>
        <dbReference type="EMBL" id="ADQ13592.1"/>
    </source>
</evidence>
<dbReference type="Proteomes" id="UP000007434">
    <property type="component" value="Chromosome"/>
</dbReference>
<feature type="transmembrane region" description="Helical" evidence="1">
    <location>
        <begin position="12"/>
        <end position="33"/>
    </location>
</feature>
<dbReference type="HOGENOM" id="CLU_130936_0_0_9"/>
<sequence length="140" mass="16120">MSIFKILTIYDKILIVLIVVVSFLSIIFFIIFAGNSVAGEKYAVVKINNQEVQRYQLDGSSRTEKFEIEVENEIYLGELVIDDESVRLKRLSKEILPLSIHSDTGWINNQFQTIIALPIKLTIEIETMEENDLEYDGIVY</sequence>
<dbReference type="RefSeq" id="WP_013404698.1">
    <property type="nucleotide sequence ID" value="NC_014654.1"/>
</dbReference>
<accession>E4RNC4</accession>
<reference evidence="2 3" key="1">
    <citation type="submission" date="2010-11" db="EMBL/GenBank/DDBJ databases">
        <title>Complete sequence of Halanaerobium sp. sapolanicus.</title>
        <authorList>
            <consortium name="US DOE Joint Genome Institute"/>
            <person name="Lucas S."/>
            <person name="Copeland A."/>
            <person name="Lapidus A."/>
            <person name="Cheng J.-F."/>
            <person name="Bruce D."/>
            <person name="Goodwin L."/>
            <person name="Pitluck S."/>
            <person name="Davenport K."/>
            <person name="Detter J.C."/>
            <person name="Han C."/>
            <person name="Tapia R."/>
            <person name="Land M."/>
            <person name="Hauser L."/>
            <person name="Jeffries C."/>
            <person name="Kyrpides N."/>
            <person name="Ivanova N."/>
            <person name="Mikhailova N."/>
            <person name="Begemann M.B."/>
            <person name="Mormile M.R."/>
            <person name="Wall J.D."/>
            <person name="Elias D.A."/>
            <person name="Woyke T."/>
        </authorList>
    </citation>
    <scope>NUCLEOTIDE SEQUENCE [LARGE SCALE GENOMIC DNA]</scope>
    <source>
        <strain evidence="3">sapolanicus</strain>
    </source>
</reference>
<dbReference type="Pfam" id="PF07009">
    <property type="entry name" value="NusG_II"/>
    <property type="match status" value="1"/>
</dbReference>
<dbReference type="Gene3D" id="2.60.320.10">
    <property type="entry name" value="N-utilization substance G protein NusG, insert domain"/>
    <property type="match status" value="1"/>
</dbReference>
<dbReference type="EMBL" id="CP002304">
    <property type="protein sequence ID" value="ADQ13592.1"/>
    <property type="molecule type" value="Genomic_DNA"/>
</dbReference>
<dbReference type="CDD" id="cd09846">
    <property type="entry name" value="DUF1312"/>
    <property type="match status" value="1"/>
</dbReference>